<organism evidence="1">
    <name type="scientific">bioreactor metagenome</name>
    <dbReference type="NCBI Taxonomy" id="1076179"/>
    <lineage>
        <taxon>unclassified sequences</taxon>
        <taxon>metagenomes</taxon>
        <taxon>ecological metagenomes</taxon>
    </lineage>
</organism>
<dbReference type="AlphaFoldDB" id="A0A645BGS7"/>
<gene>
    <name evidence="1" type="ORF">SDC9_107818</name>
</gene>
<protein>
    <submittedName>
        <fullName evidence="1">Uncharacterized protein</fullName>
    </submittedName>
</protein>
<evidence type="ECO:0000313" key="1">
    <source>
        <dbReference type="EMBL" id="MPM60964.1"/>
    </source>
</evidence>
<name>A0A645BGS7_9ZZZZ</name>
<comment type="caution">
    <text evidence="1">The sequence shown here is derived from an EMBL/GenBank/DDBJ whole genome shotgun (WGS) entry which is preliminary data.</text>
</comment>
<accession>A0A645BGS7</accession>
<reference evidence="1" key="1">
    <citation type="submission" date="2019-08" db="EMBL/GenBank/DDBJ databases">
        <authorList>
            <person name="Kucharzyk K."/>
            <person name="Murdoch R.W."/>
            <person name="Higgins S."/>
            <person name="Loffler F."/>
        </authorList>
    </citation>
    <scope>NUCLEOTIDE SEQUENCE</scope>
</reference>
<sequence>MPENLFLPLGGILLVIEIEGRQNHELGDAKMGAEVSLDCRENHQADKVKPQLGCQKPGYFMIHGRSHLLLPSVCTDIIL</sequence>
<proteinExistence type="predicted"/>
<dbReference type="EMBL" id="VSSQ01018077">
    <property type="protein sequence ID" value="MPM60964.1"/>
    <property type="molecule type" value="Genomic_DNA"/>
</dbReference>